<accession>A0A926URT2</accession>
<evidence type="ECO:0000313" key="3">
    <source>
        <dbReference type="Proteomes" id="UP000631421"/>
    </source>
</evidence>
<dbReference type="EMBL" id="JACJPY010000018">
    <property type="protein sequence ID" value="MBD2150056.1"/>
    <property type="molecule type" value="Genomic_DNA"/>
</dbReference>
<comment type="caution">
    <text evidence="2">The sequence shown here is derived from an EMBL/GenBank/DDBJ whole genome shotgun (WGS) entry which is preliminary data.</text>
</comment>
<organism evidence="2 3">
    <name type="scientific">Pseudanabaena cinerea FACHB-1277</name>
    <dbReference type="NCBI Taxonomy" id="2949581"/>
    <lineage>
        <taxon>Bacteria</taxon>
        <taxon>Bacillati</taxon>
        <taxon>Cyanobacteriota</taxon>
        <taxon>Cyanophyceae</taxon>
        <taxon>Pseudanabaenales</taxon>
        <taxon>Pseudanabaenaceae</taxon>
        <taxon>Pseudanabaena</taxon>
        <taxon>Pseudanabaena cinerea</taxon>
    </lineage>
</organism>
<keyword evidence="1" id="KW-0812">Transmembrane</keyword>
<evidence type="ECO:0000256" key="1">
    <source>
        <dbReference type="SAM" id="Phobius"/>
    </source>
</evidence>
<keyword evidence="1" id="KW-1133">Transmembrane helix</keyword>
<reference evidence="2" key="1">
    <citation type="journal article" date="2015" name="ISME J.">
        <title>Draft Genome Sequence of Streptomyces incarnatus NRRL8089, which Produces the Nucleoside Antibiotic Sinefungin.</title>
        <authorList>
            <person name="Oshima K."/>
            <person name="Hattori M."/>
            <person name="Shimizu H."/>
            <person name="Fukuda K."/>
            <person name="Nemoto M."/>
            <person name="Inagaki K."/>
            <person name="Tamura T."/>
        </authorList>
    </citation>
    <scope>NUCLEOTIDE SEQUENCE</scope>
    <source>
        <strain evidence="2">FACHB-1277</strain>
    </source>
</reference>
<name>A0A926URT2_9CYAN</name>
<evidence type="ECO:0000313" key="2">
    <source>
        <dbReference type="EMBL" id="MBD2150056.1"/>
    </source>
</evidence>
<feature type="transmembrane region" description="Helical" evidence="1">
    <location>
        <begin position="28"/>
        <end position="46"/>
    </location>
</feature>
<keyword evidence="1" id="KW-0472">Membrane</keyword>
<sequence>MQALFLVSVAIATPIKKTKEQKSVAMHPIPLIFGFVLTHFWGFSLVDGNICLLENIFVSDRHFG</sequence>
<keyword evidence="3" id="KW-1185">Reference proteome</keyword>
<dbReference type="RefSeq" id="WP_190350427.1">
    <property type="nucleotide sequence ID" value="NZ_JACJPY010000018.1"/>
</dbReference>
<proteinExistence type="predicted"/>
<protein>
    <submittedName>
        <fullName evidence="2">Uncharacterized protein</fullName>
    </submittedName>
</protein>
<reference evidence="2" key="2">
    <citation type="submission" date="2020-08" db="EMBL/GenBank/DDBJ databases">
        <authorList>
            <person name="Chen M."/>
            <person name="Teng W."/>
            <person name="Zhao L."/>
            <person name="Hu C."/>
            <person name="Zhou Y."/>
            <person name="Han B."/>
            <person name="Song L."/>
            <person name="Shu W."/>
        </authorList>
    </citation>
    <scope>NUCLEOTIDE SEQUENCE</scope>
    <source>
        <strain evidence="2">FACHB-1277</strain>
    </source>
</reference>
<dbReference type="Proteomes" id="UP000631421">
    <property type="component" value="Unassembled WGS sequence"/>
</dbReference>
<dbReference type="AlphaFoldDB" id="A0A926URT2"/>
<gene>
    <name evidence="2" type="ORF">H6F44_07955</name>
</gene>